<dbReference type="Gene3D" id="1.10.8.60">
    <property type="match status" value="1"/>
</dbReference>
<dbReference type="InterPro" id="IPR058031">
    <property type="entry name" value="AAA_lid_NorR"/>
</dbReference>
<dbReference type="PROSITE" id="PS00675">
    <property type="entry name" value="SIGMA54_INTERACT_1"/>
    <property type="match status" value="1"/>
</dbReference>
<keyword evidence="4" id="KW-0238">DNA-binding</keyword>
<dbReference type="InterPro" id="IPR025943">
    <property type="entry name" value="Sigma_54_int_dom_ATP-bd_2"/>
</dbReference>
<dbReference type="InterPro" id="IPR025944">
    <property type="entry name" value="Sigma_54_int_dom_CS"/>
</dbReference>
<dbReference type="SUPFAM" id="SSF52540">
    <property type="entry name" value="P-loop containing nucleoside triphosphate hydrolases"/>
    <property type="match status" value="1"/>
</dbReference>
<dbReference type="InterPro" id="IPR029016">
    <property type="entry name" value="GAF-like_dom_sf"/>
</dbReference>
<dbReference type="PROSITE" id="PS00676">
    <property type="entry name" value="SIGMA54_INTERACT_2"/>
    <property type="match status" value="1"/>
</dbReference>
<dbReference type="Gene3D" id="3.40.50.300">
    <property type="entry name" value="P-loop containing nucleotide triphosphate hydrolases"/>
    <property type="match status" value="1"/>
</dbReference>
<dbReference type="InterPro" id="IPR002078">
    <property type="entry name" value="Sigma_54_int"/>
</dbReference>
<name>A0ABS2W257_9GAMM</name>
<dbReference type="InterPro" id="IPR002197">
    <property type="entry name" value="HTH_Fis"/>
</dbReference>
<evidence type="ECO:0000259" key="6">
    <source>
        <dbReference type="PROSITE" id="PS50045"/>
    </source>
</evidence>
<dbReference type="PROSITE" id="PS50045">
    <property type="entry name" value="SIGMA54_INTERACT_4"/>
    <property type="match status" value="1"/>
</dbReference>
<dbReference type="Pfam" id="PF25601">
    <property type="entry name" value="AAA_lid_14"/>
    <property type="match status" value="1"/>
</dbReference>
<dbReference type="Pfam" id="PF00158">
    <property type="entry name" value="Sigma54_activat"/>
    <property type="match status" value="1"/>
</dbReference>
<dbReference type="InterPro" id="IPR025662">
    <property type="entry name" value="Sigma_54_int_dom_ATP-bd_1"/>
</dbReference>
<dbReference type="InterPro" id="IPR003593">
    <property type="entry name" value="AAA+_ATPase"/>
</dbReference>
<keyword evidence="8" id="KW-1185">Reference proteome</keyword>
<accession>A0ABS2W257</accession>
<dbReference type="PANTHER" id="PTHR32071">
    <property type="entry name" value="TRANSCRIPTIONAL REGULATORY PROTEIN"/>
    <property type="match status" value="1"/>
</dbReference>
<evidence type="ECO:0000256" key="5">
    <source>
        <dbReference type="ARBA" id="ARBA00023163"/>
    </source>
</evidence>
<keyword evidence="2" id="KW-0067">ATP-binding</keyword>
<dbReference type="Gene3D" id="1.10.10.60">
    <property type="entry name" value="Homeodomain-like"/>
    <property type="match status" value="1"/>
</dbReference>
<keyword evidence="5" id="KW-0804">Transcription</keyword>
<dbReference type="Proteomes" id="UP000760472">
    <property type="component" value="Unassembled WGS sequence"/>
</dbReference>
<proteinExistence type="predicted"/>
<dbReference type="InterPro" id="IPR009057">
    <property type="entry name" value="Homeodomain-like_sf"/>
</dbReference>
<keyword evidence="1" id="KW-0547">Nucleotide-binding</keyword>
<evidence type="ECO:0000256" key="4">
    <source>
        <dbReference type="ARBA" id="ARBA00023125"/>
    </source>
</evidence>
<dbReference type="Gene3D" id="3.30.450.40">
    <property type="match status" value="1"/>
</dbReference>
<dbReference type="CDD" id="cd00009">
    <property type="entry name" value="AAA"/>
    <property type="match status" value="1"/>
</dbReference>
<feature type="domain" description="Sigma-54 factor interaction" evidence="6">
    <location>
        <begin position="364"/>
        <end position="594"/>
    </location>
</feature>
<evidence type="ECO:0000256" key="1">
    <source>
        <dbReference type="ARBA" id="ARBA00022741"/>
    </source>
</evidence>
<sequence length="682" mass="74455">MKQRINNYKNNAMNATNVKTTLRGSAAVEHPRKIAKARETLLSQGSLSDDSVRPLIRDSWQRCVSDAVNPLVANKTIELNEQQLESVRESYRELISASEPILRDAKDLLAESGTIMHLVAPTGMILCSHGDDHTRDLANDFSLVPGANWNESVAGTNAIGTALNVGSAVQVHAYEHFCENINNWTCSAAVIRDPFENKILGAVNISGLKNTLHDYCLALAVSGARRIEGQLVQLQMAKRDLLLGVTLDRFGAPGNDGLLLLDLNGRLVRTNHQAVRVLASRGLKIDLNPSNPILTLNEEGRFTERSAAILDQLDPQWIEPLIHQGEQIGYIAVIPFPTPRTPSVAIKSGPQAANQDTGSGFARLVGRNPVFIKAIQQAARLAKAPIPVLLQGETGVGKELFASAMHEMSPASSQKFIALNCGSLSRDLLAGELFGYVDGAFTGARRGGMTGKIEAANGGTLFLDEIGEMPLDLQPMFLRVLQESEICRIGETQPRKVNFRLIAATNRDLAQEVAEGRFRMDLYYRISSMTLTIPPLRERSDDVVLLAEHMLAGLAEQHGGIRKQLTPELRSLLEKHLWPGNIRELSNLITASYFLTDAEQLSPEDLPANLMLQPVTTAAAAPTDTTAADAFNPLDQAEKEVICRVMQEQGGNLTRAARQLNIAKSTLYIKLRKYGIDRSAPG</sequence>
<evidence type="ECO:0000256" key="3">
    <source>
        <dbReference type="ARBA" id="ARBA00023015"/>
    </source>
</evidence>
<gene>
    <name evidence="7" type="ORF">JW498_00285</name>
</gene>
<dbReference type="PANTHER" id="PTHR32071:SF81">
    <property type="entry name" value="PROPIONATE CATABOLISM OPERON REGULATORY PROTEIN"/>
    <property type="match status" value="1"/>
</dbReference>
<dbReference type="PRINTS" id="PR01590">
    <property type="entry name" value="HTHFIS"/>
</dbReference>
<dbReference type="InterPro" id="IPR027417">
    <property type="entry name" value="P-loop_NTPase"/>
</dbReference>
<dbReference type="Pfam" id="PF02954">
    <property type="entry name" value="HTH_8"/>
    <property type="match status" value="1"/>
</dbReference>
<reference evidence="7 8" key="1">
    <citation type="submission" date="2021-02" db="EMBL/GenBank/DDBJ databases">
        <title>A novel species of genus Amphritea isolated from a fishpond in China.</title>
        <authorList>
            <person name="Lu H."/>
        </authorList>
    </citation>
    <scope>NUCLEOTIDE SEQUENCE [LARGE SCALE GENOMIC DNA]</scope>
    <source>
        <strain evidence="7 8">RP18W</strain>
    </source>
</reference>
<dbReference type="RefSeq" id="WP_205212668.1">
    <property type="nucleotide sequence ID" value="NZ_JAFFZP010000001.1"/>
</dbReference>
<protein>
    <submittedName>
        <fullName evidence="7">Sigma-54-dependent Fis family transcriptional regulator</fullName>
    </submittedName>
</protein>
<evidence type="ECO:0000313" key="7">
    <source>
        <dbReference type="EMBL" id="MBN0985799.1"/>
    </source>
</evidence>
<organism evidence="7 8">
    <name type="scientific">Amphritea pacifica</name>
    <dbReference type="NCBI Taxonomy" id="2811233"/>
    <lineage>
        <taxon>Bacteria</taxon>
        <taxon>Pseudomonadati</taxon>
        <taxon>Pseudomonadota</taxon>
        <taxon>Gammaproteobacteria</taxon>
        <taxon>Oceanospirillales</taxon>
        <taxon>Oceanospirillaceae</taxon>
        <taxon>Amphritea</taxon>
    </lineage>
</organism>
<dbReference type="SMART" id="SM00382">
    <property type="entry name" value="AAA"/>
    <property type="match status" value="1"/>
</dbReference>
<evidence type="ECO:0000256" key="2">
    <source>
        <dbReference type="ARBA" id="ARBA00022840"/>
    </source>
</evidence>
<keyword evidence="3" id="KW-0805">Transcription regulation</keyword>
<dbReference type="SUPFAM" id="SSF46689">
    <property type="entry name" value="Homeodomain-like"/>
    <property type="match status" value="1"/>
</dbReference>
<dbReference type="EMBL" id="JAFFZP010000001">
    <property type="protein sequence ID" value="MBN0985799.1"/>
    <property type="molecule type" value="Genomic_DNA"/>
</dbReference>
<evidence type="ECO:0000313" key="8">
    <source>
        <dbReference type="Proteomes" id="UP000760472"/>
    </source>
</evidence>
<comment type="caution">
    <text evidence="7">The sequence shown here is derived from an EMBL/GenBank/DDBJ whole genome shotgun (WGS) entry which is preliminary data.</text>
</comment>
<dbReference type="PROSITE" id="PS00688">
    <property type="entry name" value="SIGMA54_INTERACT_3"/>
    <property type="match status" value="1"/>
</dbReference>